<feature type="region of interest" description="Disordered" evidence="1">
    <location>
        <begin position="1"/>
        <end position="28"/>
    </location>
</feature>
<dbReference type="GO" id="GO:0016020">
    <property type="term" value="C:membrane"/>
    <property type="evidence" value="ECO:0007669"/>
    <property type="project" value="TreeGrafter"/>
</dbReference>
<organism evidence="3 4">
    <name type="scientific">Natronoglycomyces albus</name>
    <dbReference type="NCBI Taxonomy" id="2811108"/>
    <lineage>
        <taxon>Bacteria</taxon>
        <taxon>Bacillati</taxon>
        <taxon>Actinomycetota</taxon>
        <taxon>Actinomycetes</taxon>
        <taxon>Glycomycetales</taxon>
        <taxon>Glycomycetaceae</taxon>
        <taxon>Natronoglycomyces</taxon>
    </lineage>
</organism>
<feature type="compositionally biased region" description="Polar residues" evidence="1">
    <location>
        <begin position="374"/>
        <end position="389"/>
    </location>
</feature>
<dbReference type="Pfam" id="PF00561">
    <property type="entry name" value="Abhydrolase_1"/>
    <property type="match status" value="1"/>
</dbReference>
<evidence type="ECO:0000256" key="1">
    <source>
        <dbReference type="SAM" id="MobiDB-lite"/>
    </source>
</evidence>
<dbReference type="EMBL" id="CP070496">
    <property type="protein sequence ID" value="QSB05957.1"/>
    <property type="molecule type" value="Genomic_DNA"/>
</dbReference>
<feature type="compositionally biased region" description="Basic and acidic residues" evidence="1">
    <location>
        <begin position="1"/>
        <end position="17"/>
    </location>
</feature>
<dbReference type="InterPro" id="IPR000073">
    <property type="entry name" value="AB_hydrolase_1"/>
</dbReference>
<gene>
    <name evidence="3" type="ORF">JQS30_03250</name>
</gene>
<dbReference type="Gene3D" id="3.40.50.1820">
    <property type="entry name" value="alpha/beta hydrolase"/>
    <property type="match status" value="1"/>
</dbReference>
<accession>A0A895XLK0</accession>
<sequence>MKRARLSDPDRVRHPDWPHPPWPGTEHTVGEQRIFVRSTPATHPDAEPAVFLHGLGGSAQNWTDLADAMSDHLEVQALDLPGFGHSPPAAQPVTIPRLSRIVASWIVQSGRGPVHLAGCSLGGAVASHLAATRPGLVRSLTLVSPALPFRNPRRSRQAKFVPLMAVPGLEHLTERALAQRTPEEVVDAIYQGCWAEPDRVHPQRRQESIEEARRRLSLPWNTSAYIQTFRGLLGSFAQSMLPSESSLRKLAGRITCPTLVIWGKQDRILDVRLAPNVAQVIPDSRLIIFNRCAHVAMMEYPQAVARAMVHLLDEIHDNTAHVVATPLPNIEESEAGSARVDPEATQVRDNEGNGAGDATSSPFGRVNHREAPKTSDSTPLPSRATSVHP</sequence>
<evidence type="ECO:0000259" key="2">
    <source>
        <dbReference type="Pfam" id="PF00561"/>
    </source>
</evidence>
<dbReference type="GO" id="GO:0047372">
    <property type="term" value="F:monoacylglycerol lipase activity"/>
    <property type="evidence" value="ECO:0007669"/>
    <property type="project" value="TreeGrafter"/>
</dbReference>
<dbReference type="KEGG" id="nav:JQS30_03250"/>
<dbReference type="PRINTS" id="PR00111">
    <property type="entry name" value="ABHYDROLASE"/>
</dbReference>
<feature type="domain" description="AB hydrolase-1" evidence="2">
    <location>
        <begin position="50"/>
        <end position="299"/>
    </location>
</feature>
<keyword evidence="3" id="KW-0378">Hydrolase</keyword>
<name>A0A895XLK0_9ACTN</name>
<dbReference type="AlphaFoldDB" id="A0A895XLK0"/>
<dbReference type="Proteomes" id="UP000662939">
    <property type="component" value="Chromosome"/>
</dbReference>
<feature type="compositionally biased region" description="Basic and acidic residues" evidence="1">
    <location>
        <begin position="340"/>
        <end position="351"/>
    </location>
</feature>
<dbReference type="PANTHER" id="PTHR43798:SF5">
    <property type="entry name" value="MONOACYLGLYCEROL LIPASE ABHD6"/>
    <property type="match status" value="1"/>
</dbReference>
<dbReference type="PANTHER" id="PTHR43798">
    <property type="entry name" value="MONOACYLGLYCEROL LIPASE"/>
    <property type="match status" value="1"/>
</dbReference>
<keyword evidence="4" id="KW-1185">Reference proteome</keyword>
<dbReference type="SUPFAM" id="SSF53474">
    <property type="entry name" value="alpha/beta-Hydrolases"/>
    <property type="match status" value="1"/>
</dbReference>
<feature type="region of interest" description="Disordered" evidence="1">
    <location>
        <begin position="326"/>
        <end position="389"/>
    </location>
</feature>
<evidence type="ECO:0000313" key="4">
    <source>
        <dbReference type="Proteomes" id="UP000662939"/>
    </source>
</evidence>
<dbReference type="InterPro" id="IPR029058">
    <property type="entry name" value="AB_hydrolase_fold"/>
</dbReference>
<dbReference type="GO" id="GO:0046464">
    <property type="term" value="P:acylglycerol catabolic process"/>
    <property type="evidence" value="ECO:0007669"/>
    <property type="project" value="TreeGrafter"/>
</dbReference>
<dbReference type="RefSeq" id="WP_213171968.1">
    <property type="nucleotide sequence ID" value="NZ_CP070496.1"/>
</dbReference>
<evidence type="ECO:0000313" key="3">
    <source>
        <dbReference type="EMBL" id="QSB05957.1"/>
    </source>
</evidence>
<proteinExistence type="predicted"/>
<protein>
    <submittedName>
        <fullName evidence="3">Alpha/beta fold hydrolase</fullName>
    </submittedName>
</protein>
<dbReference type="InterPro" id="IPR050266">
    <property type="entry name" value="AB_hydrolase_sf"/>
</dbReference>
<reference evidence="3" key="1">
    <citation type="submission" date="2021-02" db="EMBL/GenBank/DDBJ databases">
        <title>Natronoglycomyces albus gen. nov., sp. nov, a haloalkaliphilic actinobacterium from a soda solonchak soil.</title>
        <authorList>
            <person name="Sorokin D.Y."/>
            <person name="Khijniak T.V."/>
            <person name="Zakharycheva A.P."/>
            <person name="Boueva O.V."/>
            <person name="Ariskina E.V."/>
            <person name="Hahnke R.L."/>
            <person name="Bunk B."/>
            <person name="Sproer C."/>
            <person name="Schumann P."/>
            <person name="Evtushenko L.I."/>
            <person name="Kublanov I.V."/>
        </authorList>
    </citation>
    <scope>NUCLEOTIDE SEQUENCE</scope>
    <source>
        <strain evidence="3">DSM 106290</strain>
    </source>
</reference>